<reference evidence="1 2" key="2">
    <citation type="journal article" date="2014" name="Emerg. Microbes Infect.">
        <title>Potential impact on kidney infection: a whole-genome analysis of Leptospira santarosai serovar Shermani.</title>
        <authorList>
            <person name="Chou L.F."/>
            <person name="Chen T.W."/>
            <person name="Ko Y.C."/>
            <person name="Pan M.J."/>
            <person name="Tian Y.C."/>
            <person name="Chiu C.H."/>
            <person name="Tang P."/>
            <person name="Hung C.C."/>
            <person name="Yang C.W."/>
        </authorList>
    </citation>
    <scope>NUCLEOTIDE SEQUENCE</scope>
    <source>
        <strain evidence="1 2">LT 821</strain>
    </source>
</reference>
<proteinExistence type="predicted"/>
<protein>
    <submittedName>
        <fullName evidence="1">Uncharacterized protein</fullName>
    </submittedName>
</protein>
<dbReference type="PATRIC" id="fig|758847.3.peg.3000"/>
<dbReference type="STRING" id="758847.LSS_14336"/>
<dbReference type="Proteomes" id="UP000035800">
    <property type="component" value="Chromosome I"/>
</dbReference>
<dbReference type="KEGG" id="lst:LSS_14336"/>
<organism evidence="1 2">
    <name type="scientific">Leptospira santarosai serovar Shermani str. LT 821</name>
    <dbReference type="NCBI Taxonomy" id="758847"/>
    <lineage>
        <taxon>Bacteria</taxon>
        <taxon>Pseudomonadati</taxon>
        <taxon>Spirochaetota</taxon>
        <taxon>Spirochaetia</taxon>
        <taxon>Leptospirales</taxon>
        <taxon>Leptospiraceae</taxon>
        <taxon>Leptospira</taxon>
    </lineage>
</organism>
<accession>K8Y8J7</accession>
<name>K8Y8J7_9LEPT</name>
<reference evidence="1 2" key="1">
    <citation type="journal article" date="2012" name="Gene">
        <title>Sequence of Leptospira santarosai serovar Shermani genome and prediction of virulence-associated genes.</title>
        <authorList>
            <person name="Chou L.F."/>
            <person name="Chen Y.T."/>
            <person name="Lu C.W."/>
            <person name="Ko Y.C."/>
            <person name="Tang C.Y."/>
            <person name="Pan M.J."/>
            <person name="Tian Y.C."/>
            <person name="Chiu C.H."/>
            <person name="Hung C.C."/>
            <person name="Yang C.W."/>
        </authorList>
    </citation>
    <scope>NUCLEOTIDE SEQUENCE [LARGE SCALE GENOMIC DNA]</scope>
    <source>
        <strain evidence="1">LT 821</strain>
    </source>
</reference>
<evidence type="ECO:0000313" key="1">
    <source>
        <dbReference type="EMBL" id="EKT86035.1"/>
    </source>
</evidence>
<dbReference type="AlphaFoldDB" id="K8Y8J7"/>
<gene>
    <name evidence="1" type="ORF">LSS_14336</name>
</gene>
<dbReference type="EMBL" id="CP006694">
    <property type="protein sequence ID" value="EKT86035.1"/>
    <property type="molecule type" value="Genomic_DNA"/>
</dbReference>
<sequence>MGTPAFYYEPRTTISYHKISEMIGILNKDKVFLRQLLKLIFFKLGNRA</sequence>
<evidence type="ECO:0000313" key="2">
    <source>
        <dbReference type="Proteomes" id="UP000035800"/>
    </source>
</evidence>